<evidence type="ECO:0000256" key="1">
    <source>
        <dbReference type="SAM" id="MobiDB-lite"/>
    </source>
</evidence>
<feature type="region of interest" description="Disordered" evidence="1">
    <location>
        <begin position="99"/>
        <end position="122"/>
    </location>
</feature>
<feature type="compositionally biased region" description="Basic and acidic residues" evidence="1">
    <location>
        <begin position="189"/>
        <end position="224"/>
    </location>
</feature>
<reference evidence="4 5" key="1">
    <citation type="submission" date="2020-04" db="EMBL/GenBank/DDBJ databases">
        <title>Arthrobacter sp. nov.</title>
        <authorList>
            <person name="Liu S."/>
        </authorList>
    </citation>
    <scope>NUCLEOTIDE SEQUENCE [LARGE SCALE GENOMIC DNA]</scope>
    <source>
        <strain evidence="4 5">E918</strain>
    </source>
</reference>
<feature type="compositionally biased region" description="Low complexity" evidence="1">
    <location>
        <begin position="105"/>
        <end position="121"/>
    </location>
</feature>
<evidence type="ECO:0000313" key="5">
    <source>
        <dbReference type="Proteomes" id="UP000544090"/>
    </source>
</evidence>
<dbReference type="EMBL" id="JAAZSQ010000034">
    <property type="protein sequence ID" value="NKX56762.1"/>
    <property type="molecule type" value="Genomic_DNA"/>
</dbReference>
<dbReference type="InterPro" id="IPR008613">
    <property type="entry name" value="Excalibur_Ca-bd_domain"/>
</dbReference>
<gene>
    <name evidence="4" type="ORF">HGG74_20020</name>
</gene>
<proteinExistence type="predicted"/>
<name>A0A7X6QMH5_9MICC</name>
<protein>
    <submittedName>
        <fullName evidence="4">Excalibur calcium-binding domain-containing protein</fullName>
    </submittedName>
</protein>
<feature type="region of interest" description="Disordered" evidence="1">
    <location>
        <begin position="275"/>
        <end position="298"/>
    </location>
</feature>
<keyword evidence="2" id="KW-1133">Transmembrane helix</keyword>
<dbReference type="SMART" id="SM00894">
    <property type="entry name" value="Excalibur"/>
    <property type="match status" value="1"/>
</dbReference>
<dbReference type="Proteomes" id="UP000544090">
    <property type="component" value="Unassembled WGS sequence"/>
</dbReference>
<dbReference type="Pfam" id="PF05901">
    <property type="entry name" value="Excalibur"/>
    <property type="match status" value="1"/>
</dbReference>
<feature type="region of interest" description="Disordered" evidence="1">
    <location>
        <begin position="186"/>
        <end position="262"/>
    </location>
</feature>
<evidence type="ECO:0000256" key="2">
    <source>
        <dbReference type="SAM" id="Phobius"/>
    </source>
</evidence>
<keyword evidence="2" id="KW-0472">Membrane</keyword>
<evidence type="ECO:0000259" key="3">
    <source>
        <dbReference type="SMART" id="SM00894"/>
    </source>
</evidence>
<feature type="compositionally biased region" description="Low complexity" evidence="1">
    <location>
        <begin position="225"/>
        <end position="241"/>
    </location>
</feature>
<keyword evidence="2" id="KW-0812">Transmembrane</keyword>
<keyword evidence="5" id="KW-1185">Reference proteome</keyword>
<feature type="transmembrane region" description="Helical" evidence="2">
    <location>
        <begin position="20"/>
        <end position="38"/>
    </location>
</feature>
<dbReference type="RefSeq" id="WP_168489236.1">
    <property type="nucleotide sequence ID" value="NZ_JAAZSQ010000034.1"/>
</dbReference>
<accession>A0A7X6QMH5</accession>
<evidence type="ECO:0000313" key="4">
    <source>
        <dbReference type="EMBL" id="NKX56762.1"/>
    </source>
</evidence>
<feature type="transmembrane region" description="Helical" evidence="2">
    <location>
        <begin position="44"/>
        <end position="61"/>
    </location>
</feature>
<organism evidence="4 5">
    <name type="scientific">Arthrobacter mobilis</name>
    <dbReference type="NCBI Taxonomy" id="2724944"/>
    <lineage>
        <taxon>Bacteria</taxon>
        <taxon>Bacillati</taxon>
        <taxon>Actinomycetota</taxon>
        <taxon>Actinomycetes</taxon>
        <taxon>Micrococcales</taxon>
        <taxon>Micrococcaceae</taxon>
        <taxon>Arthrobacter</taxon>
    </lineage>
</organism>
<feature type="compositionally biased region" description="Basic and acidic residues" evidence="1">
    <location>
        <begin position="288"/>
        <end position="298"/>
    </location>
</feature>
<comment type="caution">
    <text evidence="4">The sequence shown here is derived from an EMBL/GenBank/DDBJ whole genome shotgun (WGS) entry which is preliminary data.</text>
</comment>
<dbReference type="AlphaFoldDB" id="A0A7X6QMH5"/>
<sequence length="298" mass="30747">MHANQSHPARFRTGNRALTVSFRIAAALLVLLPVLFAAGGAGAALVLPGVGLMAGLFALVFKRRSRAGLDSSRAAGTAARAVVPVLVLGLAVTGCTPPAEGTPQTPAAASTAASSPSPSASGTVLAFCDVEDRRKLLRSGVYVCTEDDHGLLVWMDLASHDKVMEEREAIAAAMAAEEAAKKAAAKKKAKEEARKKAAAEKKAKEAVARKKAAAEKKAREEAARQAEQAAQEEAARQAEAQRQAEEEAARQAQQQAPAPAVGFSNCSQARAAGAAPLYRGSPGYSPGLDRDGDGVACE</sequence>
<feature type="domain" description="Excalibur calcium-binding" evidence="3">
    <location>
        <begin position="262"/>
        <end position="298"/>
    </location>
</feature>